<organism evidence="1 2">
    <name type="scientific">Paenibacillus alba</name>
    <dbReference type="NCBI Taxonomy" id="1197127"/>
    <lineage>
        <taxon>Bacteria</taxon>
        <taxon>Bacillati</taxon>
        <taxon>Bacillota</taxon>
        <taxon>Bacilli</taxon>
        <taxon>Bacillales</taxon>
        <taxon>Paenibacillaceae</taxon>
        <taxon>Paenibacillus</taxon>
    </lineage>
</organism>
<reference evidence="1 2" key="1">
    <citation type="submission" date="2023-03" db="EMBL/GenBank/DDBJ databases">
        <title>Bacillus Genome Sequencing.</title>
        <authorList>
            <person name="Dunlap C."/>
        </authorList>
    </citation>
    <scope>NUCLEOTIDE SEQUENCE [LARGE SCALE GENOMIC DNA]</scope>
    <source>
        <strain evidence="1 2">BD-533</strain>
    </source>
</reference>
<dbReference type="Proteomes" id="UP001338137">
    <property type="component" value="Unassembled WGS sequence"/>
</dbReference>
<sequence>MSKNEQKSEVQEPLYTKEQFLASHKFSGIQKDMLQALIDDGKRYTEKEVVQIIHTFLEGTVQ</sequence>
<name>A0ABU6GE86_9BACL</name>
<keyword evidence="2" id="KW-1185">Reference proteome</keyword>
<protein>
    <submittedName>
        <fullName evidence="1">Uncharacterized protein</fullName>
    </submittedName>
</protein>
<gene>
    <name evidence="1" type="ORF">P4I72_34765</name>
</gene>
<dbReference type="RefSeq" id="WP_326076422.1">
    <property type="nucleotide sequence ID" value="NZ_JARLKY010000117.1"/>
</dbReference>
<accession>A0ABU6GE86</accession>
<proteinExistence type="predicted"/>
<dbReference type="EMBL" id="JARLKY010000117">
    <property type="protein sequence ID" value="MEC0232275.1"/>
    <property type="molecule type" value="Genomic_DNA"/>
</dbReference>
<comment type="caution">
    <text evidence="1">The sequence shown here is derived from an EMBL/GenBank/DDBJ whole genome shotgun (WGS) entry which is preliminary data.</text>
</comment>
<evidence type="ECO:0000313" key="1">
    <source>
        <dbReference type="EMBL" id="MEC0232275.1"/>
    </source>
</evidence>
<evidence type="ECO:0000313" key="2">
    <source>
        <dbReference type="Proteomes" id="UP001338137"/>
    </source>
</evidence>